<dbReference type="Gene3D" id="3.30.450.40">
    <property type="match status" value="1"/>
</dbReference>
<dbReference type="CDD" id="cd01949">
    <property type="entry name" value="GGDEF"/>
    <property type="match status" value="1"/>
</dbReference>
<evidence type="ECO:0000259" key="4">
    <source>
        <dbReference type="PROSITE" id="PS50113"/>
    </source>
</evidence>
<dbReference type="Proteomes" id="UP000036406">
    <property type="component" value="Chromosome"/>
</dbReference>
<name>A0A0H4I218_9GAMM</name>
<dbReference type="SUPFAM" id="SSF141868">
    <property type="entry name" value="EAL domain-like"/>
    <property type="match status" value="1"/>
</dbReference>
<dbReference type="InterPro" id="IPR029787">
    <property type="entry name" value="Nucleotide_cyclase"/>
</dbReference>
<feature type="domain" description="EAL" evidence="5">
    <location>
        <begin position="766"/>
        <end position="1018"/>
    </location>
</feature>
<dbReference type="Pfam" id="PF08446">
    <property type="entry name" value="PAS_2"/>
    <property type="match status" value="1"/>
</dbReference>
<feature type="domain" description="Phytochrome chromophore attachment site" evidence="2">
    <location>
        <begin position="147"/>
        <end position="299"/>
    </location>
</feature>
<keyword evidence="8" id="KW-1185">Reference proteome</keyword>
<dbReference type="SMART" id="SM00065">
    <property type="entry name" value="GAF"/>
    <property type="match status" value="1"/>
</dbReference>
<evidence type="ECO:0000313" key="8">
    <source>
        <dbReference type="Proteomes" id="UP000036406"/>
    </source>
</evidence>
<dbReference type="Pfam" id="PF01590">
    <property type="entry name" value="GAF"/>
    <property type="match status" value="1"/>
</dbReference>
<dbReference type="PROSITE" id="PS50046">
    <property type="entry name" value="PHYTOCHROME_2"/>
    <property type="match status" value="1"/>
</dbReference>
<evidence type="ECO:0000259" key="3">
    <source>
        <dbReference type="PROSITE" id="PS50112"/>
    </source>
</evidence>
<reference evidence="7 8" key="1">
    <citation type="submission" date="2015-05" db="EMBL/GenBank/DDBJ databases">
        <title>Complete genome of Marinobacter psychrophilus strain 20041T isolated from sea-ice of the Canadian Basin.</title>
        <authorList>
            <person name="Song L."/>
            <person name="Ren L."/>
            <person name="Yu Y."/>
            <person name="Wang X."/>
        </authorList>
    </citation>
    <scope>NUCLEOTIDE SEQUENCE [LARGE SCALE GENOMIC DNA]</scope>
    <source>
        <strain evidence="7 8">20041</strain>
    </source>
</reference>
<dbReference type="SUPFAM" id="SSF55781">
    <property type="entry name" value="GAF domain-like"/>
    <property type="match status" value="1"/>
</dbReference>
<dbReference type="InterPro" id="IPR013656">
    <property type="entry name" value="PAS_4"/>
</dbReference>
<dbReference type="KEGG" id="mpq:ABA45_05075"/>
<sequence>MDMSPQKHADSEKKRLQKTESIQPQGVLLVLDSQLFIQYCSENVDELLQLPYTAVLGRNVDEFTNTADIEQIHSLKGLGDWRSFGLLNLRIRQGDNWLNCNAAVSYDNHRWLVELELQAQNEDQNALFGQLFIPTRALLWQLNREQDLHSYTHKVAELVRQVTGYDRVMMYQFDHNSDGEVIAESRSTQMNSCLGNRFPASDILAQTQALRSQNLTWVTANRKCATVPVHGAPDIDTDQPLDMTYSAYRSLPLVDLEHLGSLGVAAALTISLTQNGRLWGLLMCHHNTPKNVTLRERKLYEFIGRTISIKLPDLQRNEQPLLQSEQDFRRLAELSNDMTVRLQGDGTISYVSSIVKSLLGHTVESLQGTPFTLLLNDEGVDAFERGQQALEQAGVTQKIALKFRHTDRHSVWVEATMWQPESSAGPGQGVVLSAHDVSQRQKYQRLIEELNQHNSLQQQDQDGNDQQPVTSQTFLDQTSEAVVIAGADGRIQSVNRSFCEITGYTSQEAIGRNPSILQSGIHTAHFYESLWRSLSEKGRWKGEIWNSRKNGEVYPQLGSISIIRNNDGSIRNYVAVFSDVSKAKEAENNLFFAQNHDLLTGLPNRQYCLDKVRHVIAEKAQAVPGVAVVFLDIDRFKLLNDAQGHHTGDRFLQAVAQRLAEACPKNGLLCRWGADEFVLVLEQVTNRDGIAVIVQTLFNALAKPLKLAGHELIPSACVGISFYPEDAADAQGLMQAAETALYLAKERGPSSIELFTPLLAERLQRKFEVASELRRAIRNDELTLNYQPQIDCKTAELLGVEALVRWQHPVNGLMSPVTFIPLAEELGLIGLLGDWVLDKAMVQMARWRDQGHPVPQVAVNIAPQQLVPGFADHVRDLLAKHQLPASMLELEITEGALERDDRIIGLLQALRDMGVLLAIDDFGTGYSSLAHIKHLPVTCLKIDKVFIDDLPDDAYDVAIIRTVSALGHSLGFRVLAEGVETEEQFLFLVEQGIDTIQGYYFGKPMEASTLEQWIIDRDKG</sequence>
<keyword evidence="1" id="KW-0418">Kinase</keyword>
<dbReference type="Gene3D" id="3.20.20.450">
    <property type="entry name" value="EAL domain"/>
    <property type="match status" value="1"/>
</dbReference>
<dbReference type="PANTHER" id="PTHR44757:SF2">
    <property type="entry name" value="BIOFILM ARCHITECTURE MAINTENANCE PROTEIN MBAA"/>
    <property type="match status" value="1"/>
</dbReference>
<dbReference type="InterPro" id="IPR001610">
    <property type="entry name" value="PAC"/>
</dbReference>
<dbReference type="InterPro" id="IPR035965">
    <property type="entry name" value="PAS-like_dom_sf"/>
</dbReference>
<dbReference type="InterPro" id="IPR043128">
    <property type="entry name" value="Rev_trsase/Diguanyl_cyclase"/>
</dbReference>
<dbReference type="SUPFAM" id="SSF55785">
    <property type="entry name" value="PYP-like sensor domain (PAS domain)"/>
    <property type="match status" value="3"/>
</dbReference>
<dbReference type="NCBIfam" id="TIGR00254">
    <property type="entry name" value="GGDEF"/>
    <property type="match status" value="1"/>
</dbReference>
<evidence type="ECO:0000313" key="7">
    <source>
        <dbReference type="EMBL" id="AKO51868.1"/>
    </source>
</evidence>
<dbReference type="PROSITE" id="PS50112">
    <property type="entry name" value="PAS"/>
    <property type="match status" value="2"/>
</dbReference>
<dbReference type="PROSITE" id="PS50113">
    <property type="entry name" value="PAC"/>
    <property type="match status" value="1"/>
</dbReference>
<dbReference type="InterPro" id="IPR016132">
    <property type="entry name" value="Phyto_chromo_attachment"/>
</dbReference>
<dbReference type="PATRIC" id="fig|330734.3.peg.1075"/>
<dbReference type="SMART" id="SM00086">
    <property type="entry name" value="PAC"/>
    <property type="match status" value="2"/>
</dbReference>
<gene>
    <name evidence="7" type="ORF">ABA45_05075</name>
</gene>
<evidence type="ECO:0000259" key="5">
    <source>
        <dbReference type="PROSITE" id="PS50883"/>
    </source>
</evidence>
<dbReference type="GO" id="GO:0006355">
    <property type="term" value="P:regulation of DNA-templated transcription"/>
    <property type="evidence" value="ECO:0007669"/>
    <property type="project" value="InterPro"/>
</dbReference>
<dbReference type="Pfam" id="PF08448">
    <property type="entry name" value="PAS_4"/>
    <property type="match status" value="1"/>
</dbReference>
<accession>A0A0H4I218</accession>
<dbReference type="InterPro" id="IPR052155">
    <property type="entry name" value="Biofilm_reg_signaling"/>
</dbReference>
<dbReference type="Gene3D" id="3.30.70.270">
    <property type="match status" value="1"/>
</dbReference>
<protein>
    <submittedName>
        <fullName evidence="7">PAS/PAC and GAF sensor-containing diguanylate cyclase/phosphodiesterase</fullName>
    </submittedName>
</protein>
<dbReference type="SMART" id="SM00052">
    <property type="entry name" value="EAL"/>
    <property type="match status" value="1"/>
</dbReference>
<dbReference type="GO" id="GO:0016301">
    <property type="term" value="F:kinase activity"/>
    <property type="evidence" value="ECO:0007669"/>
    <property type="project" value="UniProtKB-KW"/>
</dbReference>
<dbReference type="PROSITE" id="PS50887">
    <property type="entry name" value="GGDEF"/>
    <property type="match status" value="1"/>
</dbReference>
<dbReference type="Gene3D" id="3.30.450.20">
    <property type="entry name" value="PAS domain"/>
    <property type="match status" value="3"/>
</dbReference>
<dbReference type="SUPFAM" id="SSF55073">
    <property type="entry name" value="Nucleotide cyclase"/>
    <property type="match status" value="1"/>
</dbReference>
<feature type="domain" description="PAS" evidence="3">
    <location>
        <begin position="475"/>
        <end position="513"/>
    </location>
</feature>
<dbReference type="InterPro" id="IPR001633">
    <property type="entry name" value="EAL_dom"/>
</dbReference>
<dbReference type="SMART" id="SM00267">
    <property type="entry name" value="GGDEF"/>
    <property type="match status" value="1"/>
</dbReference>
<dbReference type="InterPro" id="IPR035919">
    <property type="entry name" value="EAL_sf"/>
</dbReference>
<dbReference type="InterPro" id="IPR000014">
    <property type="entry name" value="PAS"/>
</dbReference>
<organism evidence="7 8">
    <name type="scientific">Marinobacter psychrophilus</name>
    <dbReference type="NCBI Taxonomy" id="330734"/>
    <lineage>
        <taxon>Bacteria</taxon>
        <taxon>Pseudomonadati</taxon>
        <taxon>Pseudomonadota</taxon>
        <taxon>Gammaproteobacteria</taxon>
        <taxon>Pseudomonadales</taxon>
        <taxon>Marinobacteraceae</taxon>
        <taxon>Marinobacter</taxon>
    </lineage>
</organism>
<dbReference type="CDD" id="cd00130">
    <property type="entry name" value="PAS"/>
    <property type="match status" value="2"/>
</dbReference>
<dbReference type="NCBIfam" id="TIGR00229">
    <property type="entry name" value="sensory_box"/>
    <property type="match status" value="2"/>
</dbReference>
<dbReference type="EMBL" id="CP011494">
    <property type="protein sequence ID" value="AKO51868.1"/>
    <property type="molecule type" value="Genomic_DNA"/>
</dbReference>
<dbReference type="InterPro" id="IPR000160">
    <property type="entry name" value="GGDEF_dom"/>
</dbReference>
<dbReference type="CDD" id="cd01948">
    <property type="entry name" value="EAL"/>
    <property type="match status" value="1"/>
</dbReference>
<dbReference type="PROSITE" id="PS50883">
    <property type="entry name" value="EAL"/>
    <property type="match status" value="1"/>
</dbReference>
<feature type="domain" description="GGDEF" evidence="6">
    <location>
        <begin position="624"/>
        <end position="757"/>
    </location>
</feature>
<keyword evidence="1" id="KW-0808">Transferase</keyword>
<dbReference type="Pfam" id="PF00990">
    <property type="entry name" value="GGDEF"/>
    <property type="match status" value="1"/>
</dbReference>
<dbReference type="Pfam" id="PF00563">
    <property type="entry name" value="EAL"/>
    <property type="match status" value="1"/>
</dbReference>
<proteinExistence type="predicted"/>
<evidence type="ECO:0000259" key="2">
    <source>
        <dbReference type="PROSITE" id="PS50046"/>
    </source>
</evidence>
<dbReference type="InterPro" id="IPR000700">
    <property type="entry name" value="PAS-assoc_C"/>
</dbReference>
<feature type="domain" description="PAS" evidence="3">
    <location>
        <begin position="324"/>
        <end position="393"/>
    </location>
</feature>
<dbReference type="AlphaFoldDB" id="A0A0H4I218"/>
<dbReference type="STRING" id="330734.ABA45_05075"/>
<evidence type="ECO:0000259" key="6">
    <source>
        <dbReference type="PROSITE" id="PS50887"/>
    </source>
</evidence>
<dbReference type="SMART" id="SM00091">
    <property type="entry name" value="PAS"/>
    <property type="match status" value="3"/>
</dbReference>
<dbReference type="InterPro" id="IPR013654">
    <property type="entry name" value="PAS_2"/>
</dbReference>
<dbReference type="InterPro" id="IPR003018">
    <property type="entry name" value="GAF"/>
</dbReference>
<feature type="domain" description="PAC" evidence="4">
    <location>
        <begin position="540"/>
        <end position="592"/>
    </location>
</feature>
<dbReference type="Pfam" id="PF13426">
    <property type="entry name" value="PAS_9"/>
    <property type="match status" value="1"/>
</dbReference>
<evidence type="ECO:0000256" key="1">
    <source>
        <dbReference type="ARBA" id="ARBA00022777"/>
    </source>
</evidence>
<dbReference type="PANTHER" id="PTHR44757">
    <property type="entry name" value="DIGUANYLATE CYCLASE DGCP"/>
    <property type="match status" value="1"/>
</dbReference>
<dbReference type="InterPro" id="IPR029016">
    <property type="entry name" value="GAF-like_dom_sf"/>
</dbReference>